<dbReference type="InterPro" id="IPR051120">
    <property type="entry name" value="ABC_AA/LPS_Transport"/>
</dbReference>
<dbReference type="Proteomes" id="UP000556026">
    <property type="component" value="Unassembled WGS sequence"/>
</dbReference>
<sequence>MLKIENLTRSFGGLTAVDDLSLHLETGDIQGIIGPNGAGKTTAFNLITGIYRPDQGRILLDGQDLSGLTSDVISRRGIARTFQNIRLFGKMTVWDNIITAFHQRMGHGFWDAVFHLPLFKSREREVCKESLAFLERFGLAERRNELAENLPYGEQRRLEIARALATNPRVLLLDEPAAGMNPTEVEGLIGLIRDIHREFDLSILLIEHHMPVVLKLCNRVQVMDFGRTIAAGDPHEVTGDPVVIKAYLGDEEDGL</sequence>
<evidence type="ECO:0000256" key="2">
    <source>
        <dbReference type="ARBA" id="ARBA00022741"/>
    </source>
</evidence>
<dbReference type="GO" id="GO:0015808">
    <property type="term" value="P:L-alanine transport"/>
    <property type="evidence" value="ECO:0007669"/>
    <property type="project" value="TreeGrafter"/>
</dbReference>
<organism evidence="5 6">
    <name type="scientific">Geomonas silvestris</name>
    <dbReference type="NCBI Taxonomy" id="2740184"/>
    <lineage>
        <taxon>Bacteria</taxon>
        <taxon>Pseudomonadati</taxon>
        <taxon>Thermodesulfobacteriota</taxon>
        <taxon>Desulfuromonadia</taxon>
        <taxon>Geobacterales</taxon>
        <taxon>Geobacteraceae</taxon>
        <taxon>Geomonas</taxon>
    </lineage>
</organism>
<keyword evidence="3 5" id="KW-0067">ATP-binding</keyword>
<dbReference type="GO" id="GO:0005524">
    <property type="term" value="F:ATP binding"/>
    <property type="evidence" value="ECO:0007669"/>
    <property type="project" value="UniProtKB-KW"/>
</dbReference>
<dbReference type="SMART" id="SM00382">
    <property type="entry name" value="AAA"/>
    <property type="match status" value="1"/>
</dbReference>
<evidence type="ECO:0000256" key="1">
    <source>
        <dbReference type="ARBA" id="ARBA00022448"/>
    </source>
</evidence>
<dbReference type="Pfam" id="PF00005">
    <property type="entry name" value="ABC_tran"/>
    <property type="match status" value="1"/>
</dbReference>
<keyword evidence="1" id="KW-0813">Transport</keyword>
<dbReference type="FunFam" id="3.40.50.300:FF:000421">
    <property type="entry name" value="Branched-chain amino acid ABC transporter ATP-binding protein"/>
    <property type="match status" value="1"/>
</dbReference>
<feature type="domain" description="ABC transporter" evidence="4">
    <location>
        <begin position="2"/>
        <end position="250"/>
    </location>
</feature>
<keyword evidence="6" id="KW-1185">Reference proteome</keyword>
<comment type="caution">
    <text evidence="5">The sequence shown here is derived from an EMBL/GenBank/DDBJ whole genome shotgun (WGS) entry which is preliminary data.</text>
</comment>
<keyword evidence="2" id="KW-0547">Nucleotide-binding</keyword>
<dbReference type="GO" id="GO:1903806">
    <property type="term" value="P:L-isoleucine import across plasma membrane"/>
    <property type="evidence" value="ECO:0007669"/>
    <property type="project" value="TreeGrafter"/>
</dbReference>
<evidence type="ECO:0000256" key="3">
    <source>
        <dbReference type="ARBA" id="ARBA00022840"/>
    </source>
</evidence>
<dbReference type="Gene3D" id="3.40.50.300">
    <property type="entry name" value="P-loop containing nucleotide triphosphate hydrolases"/>
    <property type="match status" value="1"/>
</dbReference>
<gene>
    <name evidence="5" type="ORF">GMST_19220</name>
</gene>
<protein>
    <submittedName>
        <fullName evidence="5">ABC transporter ATP-binding protein</fullName>
    </submittedName>
</protein>
<evidence type="ECO:0000313" key="5">
    <source>
        <dbReference type="EMBL" id="GFO59597.1"/>
    </source>
</evidence>
<dbReference type="GO" id="GO:0005304">
    <property type="term" value="F:L-valine transmembrane transporter activity"/>
    <property type="evidence" value="ECO:0007669"/>
    <property type="project" value="TreeGrafter"/>
</dbReference>
<accession>A0A6V8MI04</accession>
<dbReference type="InterPro" id="IPR027417">
    <property type="entry name" value="P-loop_NTPase"/>
</dbReference>
<name>A0A6V8MI04_9BACT</name>
<dbReference type="SUPFAM" id="SSF52540">
    <property type="entry name" value="P-loop containing nucleoside triphosphate hydrolases"/>
    <property type="match status" value="1"/>
</dbReference>
<dbReference type="CDD" id="cd03219">
    <property type="entry name" value="ABC_Mj1267_LivG_branched"/>
    <property type="match status" value="1"/>
</dbReference>
<dbReference type="InterPro" id="IPR003439">
    <property type="entry name" value="ABC_transporter-like_ATP-bd"/>
</dbReference>
<dbReference type="PANTHER" id="PTHR45772:SF7">
    <property type="entry name" value="AMINO ACID ABC TRANSPORTER ATP-BINDING PROTEIN"/>
    <property type="match status" value="1"/>
</dbReference>
<dbReference type="InterPro" id="IPR032823">
    <property type="entry name" value="BCA_ABC_TP_C"/>
</dbReference>
<evidence type="ECO:0000259" key="4">
    <source>
        <dbReference type="PROSITE" id="PS50893"/>
    </source>
</evidence>
<dbReference type="GO" id="GO:0015188">
    <property type="term" value="F:L-isoleucine transmembrane transporter activity"/>
    <property type="evidence" value="ECO:0007669"/>
    <property type="project" value="TreeGrafter"/>
</dbReference>
<dbReference type="EMBL" id="BLXX01000005">
    <property type="protein sequence ID" value="GFO59597.1"/>
    <property type="molecule type" value="Genomic_DNA"/>
</dbReference>
<dbReference type="GO" id="GO:1903805">
    <property type="term" value="P:L-valine import across plasma membrane"/>
    <property type="evidence" value="ECO:0007669"/>
    <property type="project" value="TreeGrafter"/>
</dbReference>
<dbReference type="Pfam" id="PF12399">
    <property type="entry name" value="BCA_ABC_TP_C"/>
    <property type="match status" value="1"/>
</dbReference>
<dbReference type="RefSeq" id="WP_183354435.1">
    <property type="nucleotide sequence ID" value="NZ_BLXX01000005.1"/>
</dbReference>
<dbReference type="GO" id="GO:0042941">
    <property type="term" value="P:D-alanine transmembrane transport"/>
    <property type="evidence" value="ECO:0007669"/>
    <property type="project" value="TreeGrafter"/>
</dbReference>
<dbReference type="InterPro" id="IPR003593">
    <property type="entry name" value="AAA+_ATPase"/>
</dbReference>
<dbReference type="GO" id="GO:0016887">
    <property type="term" value="F:ATP hydrolysis activity"/>
    <property type="evidence" value="ECO:0007669"/>
    <property type="project" value="InterPro"/>
</dbReference>
<reference evidence="6" key="1">
    <citation type="submission" date="2020-06" db="EMBL/GenBank/DDBJ databases">
        <title>Draft genomic sequence of Geomonas sp. Red330.</title>
        <authorList>
            <person name="Itoh H."/>
            <person name="Zhenxing X."/>
            <person name="Ushijima N."/>
            <person name="Masuda Y."/>
            <person name="Shiratori Y."/>
            <person name="Senoo K."/>
        </authorList>
    </citation>
    <scope>NUCLEOTIDE SEQUENCE [LARGE SCALE GENOMIC DNA]</scope>
    <source>
        <strain evidence="6">Red330</strain>
    </source>
</reference>
<proteinExistence type="predicted"/>
<dbReference type="GO" id="GO:0005886">
    <property type="term" value="C:plasma membrane"/>
    <property type="evidence" value="ECO:0007669"/>
    <property type="project" value="TreeGrafter"/>
</dbReference>
<dbReference type="PANTHER" id="PTHR45772">
    <property type="entry name" value="CONSERVED COMPONENT OF ABC TRANSPORTER FOR NATURAL AMINO ACIDS-RELATED"/>
    <property type="match status" value="1"/>
</dbReference>
<evidence type="ECO:0000313" key="6">
    <source>
        <dbReference type="Proteomes" id="UP000556026"/>
    </source>
</evidence>
<dbReference type="GO" id="GO:0015192">
    <property type="term" value="F:L-phenylalanine transmembrane transporter activity"/>
    <property type="evidence" value="ECO:0007669"/>
    <property type="project" value="TreeGrafter"/>
</dbReference>
<dbReference type="PROSITE" id="PS50893">
    <property type="entry name" value="ABC_TRANSPORTER_2"/>
    <property type="match status" value="1"/>
</dbReference>
<dbReference type="AlphaFoldDB" id="A0A6V8MI04"/>